<feature type="signal peptide" evidence="1">
    <location>
        <begin position="1"/>
        <end position="20"/>
    </location>
</feature>
<keyword evidence="3" id="KW-1185">Reference proteome</keyword>
<evidence type="ECO:0000256" key="1">
    <source>
        <dbReference type="SAM" id="SignalP"/>
    </source>
</evidence>
<dbReference type="WBParaSite" id="TREG1_123400.1">
    <property type="protein sequence ID" value="TREG1_123400.1"/>
    <property type="gene ID" value="TREG1_123400"/>
</dbReference>
<dbReference type="PANTHER" id="PTHR10334">
    <property type="entry name" value="CYSTEINE-RICH SECRETORY PROTEIN-RELATED"/>
    <property type="match status" value="1"/>
</dbReference>
<proteinExistence type="predicted"/>
<dbReference type="PRINTS" id="PR00837">
    <property type="entry name" value="V5TPXLIKE"/>
</dbReference>
<accession>A0AA85J257</accession>
<name>A0AA85J257_TRIRE</name>
<feature type="chain" id="PRO_5041687394" description="SCP domain-containing protein" evidence="1">
    <location>
        <begin position="21"/>
        <end position="179"/>
    </location>
</feature>
<evidence type="ECO:0000259" key="2">
    <source>
        <dbReference type="SMART" id="SM00198"/>
    </source>
</evidence>
<dbReference type="InterPro" id="IPR001283">
    <property type="entry name" value="CRISP-related"/>
</dbReference>
<dbReference type="AlphaFoldDB" id="A0AA85J257"/>
<protein>
    <recommendedName>
        <fullName evidence="2">SCP domain-containing protein</fullName>
    </recommendedName>
</protein>
<evidence type="ECO:0000313" key="3">
    <source>
        <dbReference type="Proteomes" id="UP000050795"/>
    </source>
</evidence>
<dbReference type="Pfam" id="PF00188">
    <property type="entry name" value="CAP"/>
    <property type="match status" value="1"/>
</dbReference>
<evidence type="ECO:0000313" key="4">
    <source>
        <dbReference type="WBParaSite" id="TREG1_123400.1"/>
    </source>
</evidence>
<dbReference type="Gene3D" id="3.40.33.10">
    <property type="entry name" value="CAP"/>
    <property type="match status" value="1"/>
</dbReference>
<dbReference type="Proteomes" id="UP000050795">
    <property type="component" value="Unassembled WGS sequence"/>
</dbReference>
<reference evidence="3" key="1">
    <citation type="submission" date="2022-06" db="EMBL/GenBank/DDBJ databases">
        <authorList>
            <person name="Berger JAMES D."/>
            <person name="Berger JAMES D."/>
        </authorList>
    </citation>
    <scope>NUCLEOTIDE SEQUENCE [LARGE SCALE GENOMIC DNA]</scope>
</reference>
<feature type="domain" description="SCP" evidence="2">
    <location>
        <begin position="24"/>
        <end position="165"/>
    </location>
</feature>
<dbReference type="SUPFAM" id="SSF55797">
    <property type="entry name" value="PR-1-like"/>
    <property type="match status" value="1"/>
</dbReference>
<organism evidence="3 4">
    <name type="scientific">Trichobilharzia regenti</name>
    <name type="common">Nasal bird schistosome</name>
    <dbReference type="NCBI Taxonomy" id="157069"/>
    <lineage>
        <taxon>Eukaryota</taxon>
        <taxon>Metazoa</taxon>
        <taxon>Spiralia</taxon>
        <taxon>Lophotrochozoa</taxon>
        <taxon>Platyhelminthes</taxon>
        <taxon>Trematoda</taxon>
        <taxon>Digenea</taxon>
        <taxon>Strigeidida</taxon>
        <taxon>Schistosomatoidea</taxon>
        <taxon>Schistosomatidae</taxon>
        <taxon>Trichobilharzia</taxon>
    </lineage>
</organism>
<dbReference type="CDD" id="cd05380">
    <property type="entry name" value="CAP_euk"/>
    <property type="match status" value="1"/>
</dbReference>
<dbReference type="SMART" id="SM00198">
    <property type="entry name" value="SCP"/>
    <property type="match status" value="1"/>
</dbReference>
<sequence>MKIALAFCLLLLITSQCTDAKKSRKLHKIYKFHKKVRNAAKICLIPGQPPAKNLAKLKWNKELAKKAQQQANRCDFFSVDPNDLIIGDFDSVGQNLAQFPTISEVLNYWFSEHENYDFEKDECKAECKNYKQMVWSTTNAIGCGVKKCQENYLVICNYAPSDSDGRPYEVGSKSQCMPR</sequence>
<dbReference type="InterPro" id="IPR014044">
    <property type="entry name" value="CAP_dom"/>
</dbReference>
<keyword evidence="1" id="KW-0732">Signal</keyword>
<dbReference type="InterPro" id="IPR035940">
    <property type="entry name" value="CAP_sf"/>
</dbReference>
<reference evidence="4" key="2">
    <citation type="submission" date="2023-11" db="UniProtKB">
        <authorList>
            <consortium name="WormBaseParasite"/>
        </authorList>
    </citation>
    <scope>IDENTIFICATION</scope>
</reference>